<feature type="transmembrane region" description="Helical" evidence="2">
    <location>
        <begin position="78"/>
        <end position="96"/>
    </location>
</feature>
<dbReference type="InterPro" id="IPR014470">
    <property type="entry name" value="UCP01500"/>
</dbReference>
<name>A0A7D5QKQ5_9EURY</name>
<sequence length="233" mass="26755">MSESSSKETDPTDPEHREVGQGLLDEEMGPSGSMAHLYRGEIHRMRFWRERLDRTTNWAIIVIAAILTWAFSSESNPHYVLLVGAMILGTILVIEARRYRGYDIWRSRYRTLQKNVFAYGLDPSQGLEETDWRAELSRDYRQPRLKISMEEAIAHRLRRVYLPLLTIVLGAWVIRTTAFTDVLWPASAAIGTVPGVLVMGVVALSYGTMVFIAVRPRTWHAETEMMTEDIREK</sequence>
<reference evidence="3 4" key="1">
    <citation type="submission" date="2020-06" db="EMBL/GenBank/DDBJ databases">
        <title>NJ-3-1, isolated from saline soil.</title>
        <authorList>
            <person name="Cui H.L."/>
            <person name="Shi X."/>
        </authorList>
    </citation>
    <scope>NUCLEOTIDE SEQUENCE [LARGE SCALE GENOMIC DNA]</scope>
    <source>
        <strain evidence="3 4">NJ-3-1</strain>
    </source>
</reference>
<dbReference type="KEGG" id="halu:HUG12_11325"/>
<dbReference type="PIRSF" id="PIRSF015000">
    <property type="entry name" value="UCP01500"/>
    <property type="match status" value="1"/>
</dbReference>
<feature type="transmembrane region" description="Helical" evidence="2">
    <location>
        <begin position="186"/>
        <end position="214"/>
    </location>
</feature>
<keyword evidence="2" id="KW-0812">Transmembrane</keyword>
<evidence type="ECO:0000256" key="2">
    <source>
        <dbReference type="SAM" id="Phobius"/>
    </source>
</evidence>
<protein>
    <submittedName>
        <fullName evidence="3">DUF2270 domain-containing protein</fullName>
    </submittedName>
</protein>
<keyword evidence="4" id="KW-1185">Reference proteome</keyword>
<keyword evidence="2" id="KW-0472">Membrane</keyword>
<evidence type="ECO:0000313" key="3">
    <source>
        <dbReference type="EMBL" id="QLG62285.1"/>
    </source>
</evidence>
<accession>A0A7D5QKQ5</accession>
<gene>
    <name evidence="3" type="ORF">HUG12_11325</name>
</gene>
<feature type="transmembrane region" description="Helical" evidence="2">
    <location>
        <begin position="55"/>
        <end position="72"/>
    </location>
</feature>
<feature type="compositionally biased region" description="Basic and acidic residues" evidence="1">
    <location>
        <begin position="1"/>
        <end position="19"/>
    </location>
</feature>
<organism evidence="3 4">
    <name type="scientific">Halorarum salinum</name>
    <dbReference type="NCBI Taxonomy" id="2743089"/>
    <lineage>
        <taxon>Archaea</taxon>
        <taxon>Methanobacteriati</taxon>
        <taxon>Methanobacteriota</taxon>
        <taxon>Stenosarchaea group</taxon>
        <taxon>Halobacteria</taxon>
        <taxon>Halobacteriales</taxon>
        <taxon>Haloferacaceae</taxon>
        <taxon>Halorarum</taxon>
    </lineage>
</organism>
<dbReference type="OrthoDB" id="307287at2157"/>
<dbReference type="Pfam" id="PF10028">
    <property type="entry name" value="DUF2270"/>
    <property type="match status" value="1"/>
</dbReference>
<evidence type="ECO:0000313" key="4">
    <source>
        <dbReference type="Proteomes" id="UP000509626"/>
    </source>
</evidence>
<dbReference type="EMBL" id="CP058579">
    <property type="protein sequence ID" value="QLG62285.1"/>
    <property type="molecule type" value="Genomic_DNA"/>
</dbReference>
<feature type="transmembrane region" description="Helical" evidence="2">
    <location>
        <begin position="160"/>
        <end position="180"/>
    </location>
</feature>
<feature type="region of interest" description="Disordered" evidence="1">
    <location>
        <begin position="1"/>
        <end position="32"/>
    </location>
</feature>
<dbReference type="GeneID" id="56038058"/>
<proteinExistence type="predicted"/>
<dbReference type="AlphaFoldDB" id="A0A7D5QKQ5"/>
<evidence type="ECO:0000256" key="1">
    <source>
        <dbReference type="SAM" id="MobiDB-lite"/>
    </source>
</evidence>
<dbReference type="RefSeq" id="WP_179268870.1">
    <property type="nucleotide sequence ID" value="NZ_CP058579.1"/>
</dbReference>
<keyword evidence="2" id="KW-1133">Transmembrane helix</keyword>
<dbReference type="Proteomes" id="UP000509626">
    <property type="component" value="Chromosome"/>
</dbReference>